<keyword evidence="1" id="KW-0479">Metal-binding</keyword>
<protein>
    <submittedName>
        <fullName evidence="3">Endonuclease-reverse transcriptase</fullName>
    </submittedName>
</protein>
<dbReference type="AlphaFoldDB" id="A0AAW1JIW3"/>
<dbReference type="GO" id="GO:0008270">
    <property type="term" value="F:zinc ion binding"/>
    <property type="evidence" value="ECO:0007669"/>
    <property type="project" value="UniProtKB-KW"/>
</dbReference>
<dbReference type="InterPro" id="IPR036691">
    <property type="entry name" value="Endo/exonu/phosph_ase_sf"/>
</dbReference>
<gene>
    <name evidence="3" type="ORF">QE152_g29023</name>
</gene>
<keyword evidence="1" id="KW-0862">Zinc</keyword>
<accession>A0AAW1JIW3</accession>
<keyword evidence="3" id="KW-0378">Hydrolase</keyword>
<evidence type="ECO:0000256" key="1">
    <source>
        <dbReference type="PROSITE-ProRule" id="PRU00047"/>
    </source>
</evidence>
<dbReference type="GO" id="GO:0003676">
    <property type="term" value="F:nucleic acid binding"/>
    <property type="evidence" value="ECO:0007669"/>
    <property type="project" value="InterPro"/>
</dbReference>
<evidence type="ECO:0000313" key="3">
    <source>
        <dbReference type="EMBL" id="KAK9703900.1"/>
    </source>
</evidence>
<name>A0AAW1JIW3_POPJA</name>
<dbReference type="GO" id="GO:0004519">
    <property type="term" value="F:endonuclease activity"/>
    <property type="evidence" value="ECO:0007669"/>
    <property type="project" value="UniProtKB-KW"/>
</dbReference>
<dbReference type="Gene3D" id="3.60.10.10">
    <property type="entry name" value="Endonuclease/exonuclease/phosphatase"/>
    <property type="match status" value="1"/>
</dbReference>
<sequence>MLVDILADLKSAEQVAKVQPKVQPTLVPEPLSFARVAASRPDPLAKSQKRQNIVVLKPKDGIVLKPKDGSKIDTSESVKEIIFKKVIPTLKRVRVRNVRKVRDKGVLIEADSEADLQAIRKTVAKQAETIKVDEPRTEADLQAIRKTVAKQAETIKDLTEKEILEEIYQRNVVDMGISEEKFRKVVQFRFRTGPTKGKLCNVVVEVNGQIRRCLLAKDRVFMKWNAHRVKDFDLVSRCLKCFSYGHISKFCTAKEMLCRHCGDAGHTLADCSYRGTYMQEFIRGLWSVIVPRSAMIKRLKFMQINGQRTRLLMAQVRRVMDEEQIDILLLQEPYNFKGKVVGFADLRVISTAGDSCMAAIVVTNPDLTITNLNSLMNSHVACASIDWWGGSLCAISVYCQAGHQIQPYLGYLDNAMEKLEGRHTVIGMDANAKSVVWYSGYTDDKDSLMDEFVQQRRLMYVNIPSNLSTFSTVNGESKAAQVNVPLMAGKSTKRGPQVTIEPSRLTTMAWWLPETLDIEVTDSAYPRLTGINLTPSLEES</sequence>
<dbReference type="Gene3D" id="4.10.60.10">
    <property type="entry name" value="Zinc finger, CCHC-type"/>
    <property type="match status" value="1"/>
</dbReference>
<dbReference type="SUPFAM" id="SSF56219">
    <property type="entry name" value="DNase I-like"/>
    <property type="match status" value="1"/>
</dbReference>
<dbReference type="InterPro" id="IPR036875">
    <property type="entry name" value="Znf_CCHC_sf"/>
</dbReference>
<dbReference type="InterPro" id="IPR005135">
    <property type="entry name" value="Endo/exonuclease/phosphatase"/>
</dbReference>
<keyword evidence="3" id="KW-0255">Endonuclease</keyword>
<keyword evidence="1" id="KW-0863">Zinc-finger</keyword>
<organism evidence="3 4">
    <name type="scientific">Popillia japonica</name>
    <name type="common">Japanese beetle</name>
    <dbReference type="NCBI Taxonomy" id="7064"/>
    <lineage>
        <taxon>Eukaryota</taxon>
        <taxon>Metazoa</taxon>
        <taxon>Ecdysozoa</taxon>
        <taxon>Arthropoda</taxon>
        <taxon>Hexapoda</taxon>
        <taxon>Insecta</taxon>
        <taxon>Pterygota</taxon>
        <taxon>Neoptera</taxon>
        <taxon>Endopterygota</taxon>
        <taxon>Coleoptera</taxon>
        <taxon>Polyphaga</taxon>
        <taxon>Scarabaeiformia</taxon>
        <taxon>Scarabaeidae</taxon>
        <taxon>Rutelinae</taxon>
        <taxon>Popillia</taxon>
    </lineage>
</organism>
<keyword evidence="4" id="KW-1185">Reference proteome</keyword>
<keyword evidence="3" id="KW-0540">Nuclease</keyword>
<comment type="caution">
    <text evidence="3">The sequence shown here is derived from an EMBL/GenBank/DDBJ whole genome shotgun (WGS) entry which is preliminary data.</text>
</comment>
<dbReference type="PROSITE" id="PS50158">
    <property type="entry name" value="ZF_CCHC"/>
    <property type="match status" value="1"/>
</dbReference>
<reference evidence="3 4" key="1">
    <citation type="journal article" date="2024" name="BMC Genomics">
        <title>De novo assembly and annotation of Popillia japonica's genome with initial clues to its potential as an invasive pest.</title>
        <authorList>
            <person name="Cucini C."/>
            <person name="Boschi S."/>
            <person name="Funari R."/>
            <person name="Cardaioli E."/>
            <person name="Iannotti N."/>
            <person name="Marturano G."/>
            <person name="Paoli F."/>
            <person name="Bruttini M."/>
            <person name="Carapelli A."/>
            <person name="Frati F."/>
            <person name="Nardi F."/>
        </authorList>
    </citation>
    <scope>NUCLEOTIDE SEQUENCE [LARGE SCALE GENOMIC DNA]</scope>
    <source>
        <strain evidence="3">DMR45628</strain>
    </source>
</reference>
<dbReference type="Proteomes" id="UP001458880">
    <property type="component" value="Unassembled WGS sequence"/>
</dbReference>
<evidence type="ECO:0000259" key="2">
    <source>
        <dbReference type="PROSITE" id="PS50158"/>
    </source>
</evidence>
<dbReference type="SUPFAM" id="SSF57756">
    <property type="entry name" value="Retrovirus zinc finger-like domains"/>
    <property type="match status" value="1"/>
</dbReference>
<dbReference type="EMBL" id="JASPKY010000361">
    <property type="protein sequence ID" value="KAK9703900.1"/>
    <property type="molecule type" value="Genomic_DNA"/>
</dbReference>
<dbReference type="SMART" id="SM00343">
    <property type="entry name" value="ZnF_C2HC"/>
    <property type="match status" value="2"/>
</dbReference>
<evidence type="ECO:0000313" key="4">
    <source>
        <dbReference type="Proteomes" id="UP001458880"/>
    </source>
</evidence>
<feature type="domain" description="CCHC-type" evidence="2">
    <location>
        <begin position="258"/>
        <end position="271"/>
    </location>
</feature>
<dbReference type="InterPro" id="IPR001878">
    <property type="entry name" value="Znf_CCHC"/>
</dbReference>
<proteinExistence type="predicted"/>
<dbReference type="Pfam" id="PF14529">
    <property type="entry name" value="Exo_endo_phos_2"/>
    <property type="match status" value="1"/>
</dbReference>